<keyword evidence="2" id="KW-1185">Reference proteome</keyword>
<name>A0A0S4L7C4_9BACT</name>
<reference evidence="2" key="1">
    <citation type="submission" date="2015-10" db="EMBL/GenBank/DDBJ databases">
        <authorList>
            <person name="Luecker S."/>
            <person name="Luecker S."/>
        </authorList>
    </citation>
    <scope>NUCLEOTIDE SEQUENCE [LARGE SCALE GENOMIC DNA]</scope>
</reference>
<dbReference type="EMBL" id="CZPZ01000005">
    <property type="protein sequence ID" value="CUS33603.1"/>
    <property type="molecule type" value="Genomic_DNA"/>
</dbReference>
<evidence type="ECO:0000313" key="1">
    <source>
        <dbReference type="EMBL" id="CUS33603.1"/>
    </source>
</evidence>
<sequence length="90" mass="9633">MTVQEPSAPSVRTGPCSDCGILVERLMESIDGLRTPQFNIAQFVGMLTASGKSSPVGVADRSALQERVSLPFQSAHQYDTVQPRPRSSVG</sequence>
<organism evidence="1 2">
    <name type="scientific">Candidatus Nitrospira nitrificans</name>
    <dbReference type="NCBI Taxonomy" id="1742973"/>
    <lineage>
        <taxon>Bacteria</taxon>
        <taxon>Pseudomonadati</taxon>
        <taxon>Nitrospirota</taxon>
        <taxon>Nitrospiria</taxon>
        <taxon>Nitrospirales</taxon>
        <taxon>Nitrospiraceae</taxon>
        <taxon>Nitrospira</taxon>
    </lineage>
</organism>
<proteinExistence type="predicted"/>
<dbReference type="AlphaFoldDB" id="A0A0S4L7C4"/>
<evidence type="ECO:0000313" key="2">
    <source>
        <dbReference type="Proteomes" id="UP000198736"/>
    </source>
</evidence>
<dbReference type="Proteomes" id="UP000198736">
    <property type="component" value="Unassembled WGS sequence"/>
</dbReference>
<protein>
    <submittedName>
        <fullName evidence="1">Uncharacterized protein</fullName>
    </submittedName>
</protein>
<dbReference type="STRING" id="1742973.COMA2_130142"/>
<accession>A0A0S4L7C4</accession>
<gene>
    <name evidence="1" type="ORF">COMA2_130142</name>
</gene>